<keyword evidence="1" id="KW-1133">Transmembrane helix</keyword>
<comment type="caution">
    <text evidence="2">The sequence shown here is derived from an EMBL/GenBank/DDBJ whole genome shotgun (WGS) entry which is preliminary data.</text>
</comment>
<reference evidence="3" key="1">
    <citation type="journal article" date="2019" name="Nat. Commun.">
        <title>The genome of broomcorn millet.</title>
        <authorList>
            <person name="Zou C."/>
            <person name="Miki D."/>
            <person name="Li D."/>
            <person name="Tang Q."/>
            <person name="Xiao L."/>
            <person name="Rajput S."/>
            <person name="Deng P."/>
            <person name="Jia W."/>
            <person name="Huang R."/>
            <person name="Zhang M."/>
            <person name="Sun Y."/>
            <person name="Hu J."/>
            <person name="Fu X."/>
            <person name="Schnable P.S."/>
            <person name="Li F."/>
            <person name="Zhang H."/>
            <person name="Feng B."/>
            <person name="Zhu X."/>
            <person name="Liu R."/>
            <person name="Schnable J.C."/>
            <person name="Zhu J.-K."/>
            <person name="Zhang H."/>
        </authorList>
    </citation>
    <scope>NUCLEOTIDE SEQUENCE [LARGE SCALE GENOMIC DNA]</scope>
</reference>
<evidence type="ECO:0000313" key="2">
    <source>
        <dbReference type="EMBL" id="RLM79067.1"/>
    </source>
</evidence>
<protein>
    <submittedName>
        <fullName evidence="2">Uncharacterized protein</fullName>
    </submittedName>
</protein>
<feature type="transmembrane region" description="Helical" evidence="1">
    <location>
        <begin position="7"/>
        <end position="28"/>
    </location>
</feature>
<evidence type="ECO:0000256" key="1">
    <source>
        <dbReference type="SAM" id="Phobius"/>
    </source>
</evidence>
<organism evidence="2 3">
    <name type="scientific">Panicum miliaceum</name>
    <name type="common">Proso millet</name>
    <name type="synonym">Broomcorn millet</name>
    <dbReference type="NCBI Taxonomy" id="4540"/>
    <lineage>
        <taxon>Eukaryota</taxon>
        <taxon>Viridiplantae</taxon>
        <taxon>Streptophyta</taxon>
        <taxon>Embryophyta</taxon>
        <taxon>Tracheophyta</taxon>
        <taxon>Spermatophyta</taxon>
        <taxon>Magnoliopsida</taxon>
        <taxon>Liliopsida</taxon>
        <taxon>Poales</taxon>
        <taxon>Poaceae</taxon>
        <taxon>PACMAD clade</taxon>
        <taxon>Panicoideae</taxon>
        <taxon>Panicodae</taxon>
        <taxon>Paniceae</taxon>
        <taxon>Panicinae</taxon>
        <taxon>Panicum</taxon>
        <taxon>Panicum sect. Panicum</taxon>
    </lineage>
</organism>
<proteinExistence type="predicted"/>
<keyword evidence="3" id="KW-1185">Reference proteome</keyword>
<keyword evidence="1" id="KW-0472">Membrane</keyword>
<dbReference type="EMBL" id="PQIB02000012">
    <property type="protein sequence ID" value="RLM79067.1"/>
    <property type="molecule type" value="Genomic_DNA"/>
</dbReference>
<dbReference type="STRING" id="4540.A0A3L6QGI3"/>
<dbReference type="Proteomes" id="UP000275267">
    <property type="component" value="Unassembled WGS sequence"/>
</dbReference>
<accession>A0A3L6QGI3</accession>
<gene>
    <name evidence="2" type="ORF">C2845_PM12G22800</name>
</gene>
<sequence length="55" mass="6023">MKDFAGLGHLFVVSFLFYFSSFMVIPAITDVTMEAVCPGRDECSVAIYPAASRTL</sequence>
<evidence type="ECO:0000313" key="3">
    <source>
        <dbReference type="Proteomes" id="UP000275267"/>
    </source>
</evidence>
<name>A0A3L6QGI3_PANMI</name>
<dbReference type="AlphaFoldDB" id="A0A3L6QGI3"/>
<keyword evidence="1" id="KW-0812">Transmembrane</keyword>
<dbReference type="OrthoDB" id="419616at2759"/>